<dbReference type="GO" id="GO:0005634">
    <property type="term" value="C:nucleus"/>
    <property type="evidence" value="ECO:0007669"/>
    <property type="project" value="TreeGrafter"/>
</dbReference>
<evidence type="ECO:0000313" key="4">
    <source>
        <dbReference type="EMBL" id="CCX05480.1"/>
    </source>
</evidence>
<feature type="compositionally biased region" description="Low complexity" evidence="2">
    <location>
        <begin position="120"/>
        <end position="140"/>
    </location>
</feature>
<name>U4L635_PYROM</name>
<dbReference type="InterPro" id="IPR013087">
    <property type="entry name" value="Znf_C2H2_type"/>
</dbReference>
<proteinExistence type="predicted"/>
<feature type="domain" description="C2H2-type" evidence="3">
    <location>
        <begin position="496"/>
        <end position="528"/>
    </location>
</feature>
<dbReference type="SMART" id="SM00355">
    <property type="entry name" value="ZnF_C2H2"/>
    <property type="match status" value="3"/>
</dbReference>
<dbReference type="InterPro" id="IPR051061">
    <property type="entry name" value="Zinc_finger_trans_reg"/>
</dbReference>
<dbReference type="GO" id="GO:0006357">
    <property type="term" value="P:regulation of transcription by RNA polymerase II"/>
    <property type="evidence" value="ECO:0007669"/>
    <property type="project" value="TreeGrafter"/>
</dbReference>
<feature type="compositionally biased region" description="Polar residues" evidence="2">
    <location>
        <begin position="320"/>
        <end position="336"/>
    </location>
</feature>
<dbReference type="GO" id="GO:0008270">
    <property type="term" value="F:zinc ion binding"/>
    <property type="evidence" value="ECO:0007669"/>
    <property type="project" value="UniProtKB-KW"/>
</dbReference>
<dbReference type="PROSITE" id="PS50157">
    <property type="entry name" value="ZINC_FINGER_C2H2_2"/>
    <property type="match status" value="1"/>
</dbReference>
<feature type="compositionally biased region" description="Polar residues" evidence="2">
    <location>
        <begin position="344"/>
        <end position="361"/>
    </location>
</feature>
<feature type="region of interest" description="Disordered" evidence="2">
    <location>
        <begin position="397"/>
        <end position="432"/>
    </location>
</feature>
<organism evidence="4 5">
    <name type="scientific">Pyronema omphalodes (strain CBS 100304)</name>
    <name type="common">Pyronema confluens</name>
    <dbReference type="NCBI Taxonomy" id="1076935"/>
    <lineage>
        <taxon>Eukaryota</taxon>
        <taxon>Fungi</taxon>
        <taxon>Dikarya</taxon>
        <taxon>Ascomycota</taxon>
        <taxon>Pezizomycotina</taxon>
        <taxon>Pezizomycetes</taxon>
        <taxon>Pezizales</taxon>
        <taxon>Pyronemataceae</taxon>
        <taxon>Pyronema</taxon>
    </lineage>
</organism>
<dbReference type="PANTHER" id="PTHR46179:SF19">
    <property type="entry name" value="C2H2 FINGER DOMAIN TRANSCRIPTION FACTOR (EUROFUNG)-RELATED"/>
    <property type="match status" value="1"/>
</dbReference>
<accession>U4L635</accession>
<feature type="region of interest" description="Disordered" evidence="2">
    <location>
        <begin position="511"/>
        <end position="537"/>
    </location>
</feature>
<keyword evidence="1" id="KW-0862">Zinc</keyword>
<dbReference type="PANTHER" id="PTHR46179">
    <property type="entry name" value="ZINC FINGER PROTEIN"/>
    <property type="match status" value="1"/>
</dbReference>
<keyword evidence="1" id="KW-0479">Metal-binding</keyword>
<protein>
    <submittedName>
        <fullName evidence="4">Similar to Zinc finger protein rsv2 acc. no. Q9Y815</fullName>
    </submittedName>
</protein>
<dbReference type="STRING" id="1076935.U4L635"/>
<dbReference type="PROSITE" id="PS00028">
    <property type="entry name" value="ZINC_FINGER_C2H2_1"/>
    <property type="match status" value="1"/>
</dbReference>
<gene>
    <name evidence="4" type="ORF">PCON_05067</name>
</gene>
<dbReference type="EMBL" id="HF935255">
    <property type="protein sequence ID" value="CCX05480.1"/>
    <property type="molecule type" value="Genomic_DNA"/>
</dbReference>
<keyword evidence="5" id="KW-1185">Reference proteome</keyword>
<dbReference type="AlphaFoldDB" id="U4L635"/>
<evidence type="ECO:0000313" key="5">
    <source>
        <dbReference type="Proteomes" id="UP000018144"/>
    </source>
</evidence>
<reference evidence="4 5" key="1">
    <citation type="journal article" date="2013" name="PLoS Genet.">
        <title>The genome and development-dependent transcriptomes of Pyronema confluens: a window into fungal evolution.</title>
        <authorList>
            <person name="Traeger S."/>
            <person name="Altegoer F."/>
            <person name="Freitag M."/>
            <person name="Gabaldon T."/>
            <person name="Kempken F."/>
            <person name="Kumar A."/>
            <person name="Marcet-Houben M."/>
            <person name="Poggeler S."/>
            <person name="Stajich J.E."/>
            <person name="Nowrousian M."/>
        </authorList>
    </citation>
    <scope>NUCLEOTIDE SEQUENCE [LARGE SCALE GENOMIC DNA]</scope>
    <source>
        <strain evidence="5">CBS 100304</strain>
        <tissue evidence="4">Vegetative mycelium</tissue>
    </source>
</reference>
<feature type="region of interest" description="Disordered" evidence="2">
    <location>
        <begin position="320"/>
        <end position="374"/>
    </location>
</feature>
<dbReference type="OrthoDB" id="7295497at2759"/>
<dbReference type="Proteomes" id="UP000018144">
    <property type="component" value="Unassembled WGS sequence"/>
</dbReference>
<dbReference type="Gene3D" id="3.30.160.60">
    <property type="entry name" value="Classic Zinc Finger"/>
    <property type="match status" value="1"/>
</dbReference>
<feature type="region of interest" description="Disordered" evidence="2">
    <location>
        <begin position="120"/>
        <end position="142"/>
    </location>
</feature>
<feature type="compositionally biased region" description="Low complexity" evidence="2">
    <location>
        <begin position="417"/>
        <end position="429"/>
    </location>
</feature>
<evidence type="ECO:0000256" key="2">
    <source>
        <dbReference type="SAM" id="MobiDB-lite"/>
    </source>
</evidence>
<dbReference type="eggNOG" id="ENOG502RBAK">
    <property type="taxonomic scope" value="Eukaryota"/>
</dbReference>
<evidence type="ECO:0000259" key="3">
    <source>
        <dbReference type="PROSITE" id="PS50157"/>
    </source>
</evidence>
<feature type="compositionally biased region" description="Basic residues" evidence="2">
    <location>
        <begin position="515"/>
        <end position="524"/>
    </location>
</feature>
<keyword evidence="1" id="KW-0863">Zinc-finger</keyword>
<sequence>MCGILLPLLSRQLTISDFDPESGTHITLFPMNYPWSAQSQPIRQYSMCSENPTLRTRNAAYPYINPSPSQQSSYQTHDFYPSSKRIKTMVDNSTGVPSLHDTPALIYSSSHMPTSPATIASTISSHSTPAPSPSNATMSADNGYEDAVGGQPRILSATIGDSWHVDGASAHQYYTGSDSNSGVYGYTTDEKLPVSRSNGRPSIEVPVTPSPHVSYSNQNIPIPAGLTRTISDAAQDTLFSGFNTMQEPVRTQSNRFSPQLSQGSPHNLQVPSADQFRNITTHLQRAQIFRNAAPRVQQQPLTISPKEACLDYSEPDISGFQGSLFSQNNGDGSPQGSFDAGTEHNGSAGTPSPVRTLSSGEESIPHGQMFPDPAEIDYYTQNIGRAGSNISFEDDASVHSDYSGMHDQQAYDDSDRSSFSGHSPSPASSYTQPVAMFGRDWTMPNSAAQQPENGFQWAPQRGSYLAQGSNPVPIQLGVPTTFGNGMPLPAQEYMKQDCTVPGCTLRFSKPSEMSKHRREAHRHTPFGPGSQKSQLSGPSVCKRINMATGKVCNIVFSRPYDLTRHEDTIHNPSKRKATCELCTDDKTFSRKDALTRHKKEKSWNVMERYVMVHWQVFGPPG</sequence>
<evidence type="ECO:0000256" key="1">
    <source>
        <dbReference type="PROSITE-ProRule" id="PRU00042"/>
    </source>
</evidence>